<dbReference type="AlphaFoldDB" id="A0A3M7PGC2"/>
<organism evidence="1 2">
    <name type="scientific">Brachionus plicatilis</name>
    <name type="common">Marine rotifer</name>
    <name type="synonym">Brachionus muelleri</name>
    <dbReference type="NCBI Taxonomy" id="10195"/>
    <lineage>
        <taxon>Eukaryota</taxon>
        <taxon>Metazoa</taxon>
        <taxon>Spiralia</taxon>
        <taxon>Gnathifera</taxon>
        <taxon>Rotifera</taxon>
        <taxon>Eurotatoria</taxon>
        <taxon>Monogononta</taxon>
        <taxon>Pseudotrocha</taxon>
        <taxon>Ploima</taxon>
        <taxon>Brachionidae</taxon>
        <taxon>Brachionus</taxon>
    </lineage>
</organism>
<accession>A0A3M7PGC2</accession>
<dbReference type="Proteomes" id="UP000276133">
    <property type="component" value="Unassembled WGS sequence"/>
</dbReference>
<protein>
    <submittedName>
        <fullName evidence="1">Uncharacterized protein</fullName>
    </submittedName>
</protein>
<gene>
    <name evidence="1" type="ORF">BpHYR1_003865</name>
</gene>
<evidence type="ECO:0000313" key="1">
    <source>
        <dbReference type="EMBL" id="RMZ98166.1"/>
    </source>
</evidence>
<evidence type="ECO:0000313" key="2">
    <source>
        <dbReference type="Proteomes" id="UP000276133"/>
    </source>
</evidence>
<proteinExistence type="predicted"/>
<sequence>MYLKYFPSTTNGSPKVVAAAMTHAASPTLRQQAITIILPSLGSMGSLARIFPSEVSSPLQSRASISASATIASATASMGGGSMARDRKSLISPSLSSLMLSASSRRGVRNISGSVKSRPGDQVEAVAGADSASASLALLQVGFGGPDSGVVGHVVVRGEYFLLYLAAVDHVDYVVYGDAGLGNVGAEDDFSFAWRSVIEHSVLVFFGNLGMQRKQDKFVGSKKGAILKILEQG</sequence>
<dbReference type="EMBL" id="REGN01010941">
    <property type="protein sequence ID" value="RMZ98166.1"/>
    <property type="molecule type" value="Genomic_DNA"/>
</dbReference>
<reference evidence="1 2" key="1">
    <citation type="journal article" date="2018" name="Sci. Rep.">
        <title>Genomic signatures of local adaptation to the degree of environmental predictability in rotifers.</title>
        <authorList>
            <person name="Franch-Gras L."/>
            <person name="Hahn C."/>
            <person name="Garcia-Roger E.M."/>
            <person name="Carmona M.J."/>
            <person name="Serra M."/>
            <person name="Gomez A."/>
        </authorList>
    </citation>
    <scope>NUCLEOTIDE SEQUENCE [LARGE SCALE GENOMIC DNA]</scope>
    <source>
        <strain evidence="1">HYR1</strain>
    </source>
</reference>
<comment type="caution">
    <text evidence="1">The sequence shown here is derived from an EMBL/GenBank/DDBJ whole genome shotgun (WGS) entry which is preliminary data.</text>
</comment>
<name>A0A3M7PGC2_BRAPC</name>
<keyword evidence="2" id="KW-1185">Reference proteome</keyword>